<proteinExistence type="predicted"/>
<sequence>MTDRERRTQPMHLAYVTTTARGATDRLLSEVATRLDAKGVRLAGVVQTNTECADNARCDMDLRVMPGPEVIRISQTLGTGSRGCRLDPGELERAVGLVSAALAEDPELLIVNKFGKHEADGRGFRPLIAEALARDIPVLLGVNGLNEERFLAFTEGAAVKLSPEPDALVDWVEKVRASRIQAA</sequence>
<evidence type="ECO:0000313" key="2">
    <source>
        <dbReference type="Proteomes" id="UP000001023"/>
    </source>
</evidence>
<dbReference type="InterPro" id="IPR027417">
    <property type="entry name" value="P-loop_NTPase"/>
</dbReference>
<gene>
    <name evidence="1" type="ordered locus">SPO1135</name>
</gene>
<dbReference type="HOGENOM" id="CLU_106681_0_0_5"/>
<dbReference type="Pfam" id="PF10649">
    <property type="entry name" value="DUF2478"/>
    <property type="match status" value="1"/>
</dbReference>
<accession>Q5LUB9</accession>
<dbReference type="InterPro" id="IPR018912">
    <property type="entry name" value="DUF2478"/>
</dbReference>
<dbReference type="KEGG" id="sil:SPO1135"/>
<keyword evidence="2" id="KW-1185">Reference proteome</keyword>
<organism evidence="1 2">
    <name type="scientific">Ruegeria pomeroyi (strain ATCC 700808 / DSM 15171 / DSS-3)</name>
    <name type="common">Silicibacter pomeroyi</name>
    <dbReference type="NCBI Taxonomy" id="246200"/>
    <lineage>
        <taxon>Bacteria</taxon>
        <taxon>Pseudomonadati</taxon>
        <taxon>Pseudomonadota</taxon>
        <taxon>Alphaproteobacteria</taxon>
        <taxon>Rhodobacterales</taxon>
        <taxon>Roseobacteraceae</taxon>
        <taxon>Ruegeria</taxon>
    </lineage>
</organism>
<dbReference type="Gene3D" id="3.40.50.300">
    <property type="entry name" value="P-loop containing nucleotide triphosphate hydrolases"/>
    <property type="match status" value="1"/>
</dbReference>
<name>Q5LUB9_RUEPO</name>
<evidence type="ECO:0000313" key="1">
    <source>
        <dbReference type="EMBL" id="AAV94435.1"/>
    </source>
</evidence>
<reference evidence="1 2" key="2">
    <citation type="journal article" date="2014" name="Stand. Genomic Sci.">
        <title>An updated genome annotation for the model marine bacterium Ruegeria pomeroyi DSS-3.</title>
        <authorList>
            <person name="Rivers A.R."/>
            <person name="Smith C.B."/>
            <person name="Moran M.A."/>
        </authorList>
    </citation>
    <scope>GENOME REANNOTATION</scope>
    <source>
        <strain evidence="2">ATCC 700808 / DSM 15171 / DSS-3</strain>
    </source>
</reference>
<protein>
    <recommendedName>
        <fullName evidence="3">3-dehydroquinate dehydratase</fullName>
    </recommendedName>
</protein>
<reference evidence="1 2" key="1">
    <citation type="journal article" date="2004" name="Nature">
        <title>Genome sequence of Silicibacter pomeroyi reveals adaptations to the marine environment.</title>
        <authorList>
            <person name="Moran M.A."/>
            <person name="Buchan A."/>
            <person name="Gonzalez J.M."/>
            <person name="Heidelberg J.F."/>
            <person name="Whitman W.B."/>
            <person name="Kiene R.P."/>
            <person name="Henriksen J.R."/>
            <person name="King G.M."/>
            <person name="Belas R."/>
            <person name="Fuqua C."/>
            <person name="Brinkac L."/>
            <person name="Lewis M."/>
            <person name="Johri S."/>
            <person name="Weaver B."/>
            <person name="Pai G."/>
            <person name="Eisen J.A."/>
            <person name="Rahe E."/>
            <person name="Sheldon W.M."/>
            <person name="Ye W."/>
            <person name="Miller T.R."/>
            <person name="Carlton J."/>
            <person name="Rasko D.A."/>
            <person name="Paulsen I.T."/>
            <person name="Ren Q."/>
            <person name="Daugherty S.C."/>
            <person name="Deboy R.T."/>
            <person name="Dodson R.J."/>
            <person name="Durkin A.S."/>
            <person name="Madupu R."/>
            <person name="Nelson W.C."/>
            <person name="Sullivan S.A."/>
            <person name="Rosovitz M.J."/>
            <person name="Haft D.H."/>
            <person name="Selengut J."/>
            <person name="Ward N."/>
        </authorList>
    </citation>
    <scope>NUCLEOTIDE SEQUENCE [LARGE SCALE GENOMIC DNA]</scope>
    <source>
        <strain evidence="2">ATCC 700808 / DSM 15171 / DSS-3</strain>
    </source>
</reference>
<evidence type="ECO:0008006" key="3">
    <source>
        <dbReference type="Google" id="ProtNLM"/>
    </source>
</evidence>
<dbReference type="STRING" id="246200.SPO1135"/>
<dbReference type="PaxDb" id="246200-SPO1135"/>
<dbReference type="AlphaFoldDB" id="Q5LUB9"/>
<dbReference type="EMBL" id="CP000031">
    <property type="protein sequence ID" value="AAV94435.1"/>
    <property type="molecule type" value="Genomic_DNA"/>
</dbReference>
<dbReference type="eggNOG" id="COG1618">
    <property type="taxonomic scope" value="Bacteria"/>
</dbReference>
<dbReference type="Proteomes" id="UP000001023">
    <property type="component" value="Chromosome"/>
</dbReference>